<name>E9S7C2_RUMAL</name>
<organism evidence="3 4">
    <name type="scientific">Ruminococcus albus 8</name>
    <dbReference type="NCBI Taxonomy" id="246199"/>
    <lineage>
        <taxon>Bacteria</taxon>
        <taxon>Bacillati</taxon>
        <taxon>Bacillota</taxon>
        <taxon>Clostridia</taxon>
        <taxon>Eubacteriales</taxon>
        <taxon>Oscillospiraceae</taxon>
        <taxon>Ruminococcus</taxon>
    </lineage>
</organism>
<dbReference type="PROSITE" id="PS51257">
    <property type="entry name" value="PROKAR_LIPOPROTEIN"/>
    <property type="match status" value="1"/>
</dbReference>
<sequence length="334" mass="36546">MKKTIAMAAALVMCLGMTACGDKEKSSNSKAENSSAAEASSADEITSGSEETADNTEITTENEGEAVVFGQTVEAPAGVKEYQIVGSGLIGEKYSVDLILDDDYGTFYSLEMDKEFGDVLFKFSSNYLLKTDASSGKLGDYELISTLTGESYGALSGEEIAEKFDPTIGKDIVEWSYDGEVKLSEFEEGKLYKAESKEEMPVFVNDTDTDLVVHVMNDWDYMTSTYTYPIKEIEDIGREEQYIFSAGENFYVSVEKLTTDMLSPDDLEIPTVFVNGVEKGEKIDVGISGLLTNAGDTDVDIKLVLSAGDPIEMTVPSGEIYSIDWMKIDHIEIK</sequence>
<feature type="compositionally biased region" description="Low complexity" evidence="1">
    <location>
        <begin position="28"/>
        <end position="42"/>
    </location>
</feature>
<feature type="compositionally biased region" description="Polar residues" evidence="1">
    <location>
        <begin position="43"/>
        <end position="61"/>
    </location>
</feature>
<gene>
    <name evidence="3" type="ORF">CUS_6133</name>
</gene>
<reference evidence="3 4" key="1">
    <citation type="submission" date="2011-02" db="EMBL/GenBank/DDBJ databases">
        <authorList>
            <person name="Nelson K.E."/>
            <person name="Sutton G."/>
            <person name="Torralba M."/>
            <person name="Durkin S."/>
            <person name="Harkins D."/>
            <person name="Montgomery R."/>
            <person name="Ziemer C."/>
            <person name="Klaassens E."/>
            <person name="Ocuiv P."/>
            <person name="Morrison M."/>
        </authorList>
    </citation>
    <scope>NUCLEOTIDE SEQUENCE [LARGE SCALE GENOMIC DNA]</scope>
    <source>
        <strain evidence="3 4">8</strain>
    </source>
</reference>
<dbReference type="OrthoDB" id="389074at2"/>
<keyword evidence="2" id="KW-0732">Signal</keyword>
<accession>E9S7C2</accession>
<feature type="signal peptide" evidence="2">
    <location>
        <begin position="1"/>
        <end position="19"/>
    </location>
</feature>
<proteinExistence type="predicted"/>
<evidence type="ECO:0000256" key="2">
    <source>
        <dbReference type="SAM" id="SignalP"/>
    </source>
</evidence>
<evidence type="ECO:0000256" key="1">
    <source>
        <dbReference type="SAM" id="MobiDB-lite"/>
    </source>
</evidence>
<comment type="caution">
    <text evidence="3">The sequence shown here is derived from an EMBL/GenBank/DDBJ whole genome shotgun (WGS) entry which is preliminary data.</text>
</comment>
<feature type="chain" id="PRO_5038958616" evidence="2">
    <location>
        <begin position="20"/>
        <end position="334"/>
    </location>
</feature>
<dbReference type="AlphaFoldDB" id="E9S7C2"/>
<evidence type="ECO:0000313" key="3">
    <source>
        <dbReference type="EMBL" id="EGC04789.1"/>
    </source>
</evidence>
<dbReference type="EMBL" id="ADKM02000008">
    <property type="protein sequence ID" value="EGC04789.1"/>
    <property type="molecule type" value="Genomic_DNA"/>
</dbReference>
<keyword evidence="3" id="KW-0449">Lipoprotein</keyword>
<keyword evidence="4" id="KW-1185">Reference proteome</keyword>
<dbReference type="RefSeq" id="WP_002846812.1">
    <property type="nucleotide sequence ID" value="NZ_ADKM02000008.1"/>
</dbReference>
<protein>
    <submittedName>
        <fullName evidence="3">Putative lipoprotein</fullName>
    </submittedName>
</protein>
<dbReference type="Proteomes" id="UP000004259">
    <property type="component" value="Unassembled WGS sequence"/>
</dbReference>
<feature type="region of interest" description="Disordered" evidence="1">
    <location>
        <begin position="24"/>
        <end position="63"/>
    </location>
</feature>
<evidence type="ECO:0000313" key="4">
    <source>
        <dbReference type="Proteomes" id="UP000004259"/>
    </source>
</evidence>